<dbReference type="AlphaFoldDB" id="A0A9J6EDS4"/>
<organism evidence="2 3">
    <name type="scientific">Rhipicephalus microplus</name>
    <name type="common">Cattle tick</name>
    <name type="synonym">Boophilus microplus</name>
    <dbReference type="NCBI Taxonomy" id="6941"/>
    <lineage>
        <taxon>Eukaryota</taxon>
        <taxon>Metazoa</taxon>
        <taxon>Ecdysozoa</taxon>
        <taxon>Arthropoda</taxon>
        <taxon>Chelicerata</taxon>
        <taxon>Arachnida</taxon>
        <taxon>Acari</taxon>
        <taxon>Parasitiformes</taxon>
        <taxon>Ixodida</taxon>
        <taxon>Ixodoidea</taxon>
        <taxon>Ixodidae</taxon>
        <taxon>Rhipicephalinae</taxon>
        <taxon>Rhipicephalus</taxon>
        <taxon>Boophilus</taxon>
    </lineage>
</organism>
<dbReference type="EMBL" id="JABSTU010000005">
    <property type="protein sequence ID" value="KAH8032237.1"/>
    <property type="molecule type" value="Genomic_DNA"/>
</dbReference>
<dbReference type="Gene3D" id="2.10.25.10">
    <property type="entry name" value="Laminin"/>
    <property type="match status" value="1"/>
</dbReference>
<reference evidence="2" key="2">
    <citation type="submission" date="2021-09" db="EMBL/GenBank/DDBJ databases">
        <authorList>
            <person name="Jia N."/>
            <person name="Wang J."/>
            <person name="Shi W."/>
            <person name="Du L."/>
            <person name="Sun Y."/>
            <person name="Zhan W."/>
            <person name="Jiang J."/>
            <person name="Wang Q."/>
            <person name="Zhang B."/>
            <person name="Ji P."/>
            <person name="Sakyi L.B."/>
            <person name="Cui X."/>
            <person name="Yuan T."/>
            <person name="Jiang B."/>
            <person name="Yang W."/>
            <person name="Lam T.T.-Y."/>
            <person name="Chang Q."/>
            <person name="Ding S."/>
            <person name="Wang X."/>
            <person name="Zhu J."/>
            <person name="Ruan X."/>
            <person name="Zhao L."/>
            <person name="Wei J."/>
            <person name="Que T."/>
            <person name="Du C."/>
            <person name="Cheng J."/>
            <person name="Dai P."/>
            <person name="Han X."/>
            <person name="Huang E."/>
            <person name="Gao Y."/>
            <person name="Liu J."/>
            <person name="Shao H."/>
            <person name="Ye R."/>
            <person name="Li L."/>
            <person name="Wei W."/>
            <person name="Wang X."/>
            <person name="Wang C."/>
            <person name="Huo Q."/>
            <person name="Li W."/>
            <person name="Guo W."/>
            <person name="Chen H."/>
            <person name="Chen S."/>
            <person name="Zhou L."/>
            <person name="Zhou L."/>
            <person name="Ni X."/>
            <person name="Tian J."/>
            <person name="Zhou Y."/>
            <person name="Sheng Y."/>
            <person name="Liu T."/>
            <person name="Pan Y."/>
            <person name="Xia L."/>
            <person name="Li J."/>
            <person name="Zhao F."/>
            <person name="Cao W."/>
        </authorList>
    </citation>
    <scope>NUCLEOTIDE SEQUENCE</scope>
    <source>
        <strain evidence="2">Rmic-2018</strain>
        <tissue evidence="2">Larvae</tissue>
    </source>
</reference>
<name>A0A9J6EDS4_RHIMP</name>
<evidence type="ECO:0000256" key="1">
    <source>
        <dbReference type="SAM" id="SignalP"/>
    </source>
</evidence>
<feature type="signal peptide" evidence="1">
    <location>
        <begin position="1"/>
        <end position="24"/>
    </location>
</feature>
<protein>
    <submittedName>
        <fullName evidence="2">Uncharacterized protein</fullName>
    </submittedName>
</protein>
<sequence length="312" mass="35847">MATVKLWILALVMTCAIYPDYAQGQLMRRFRRCTLPHERRAWFWERTEQYCSAGRILEHRSRNQRCVCEPGYYRDEETNNCYDAKFCGRCDNSKHERFNKCTNDCEAVCGKRVIQQKYKKGPCVPIHTCPPKCPAYMTFQMNRERCPRICNVAREDSCSETNEGPGCACKKGFVLRAPFGTVRTRVWCIHESMCTFPDDVKGAGERPYEKGSRVFQGSAAEANNSFWASNQGRRGVQEPIPKGTDEDLLLDGKGFPPIGNLANFGDQQNSVVTRVLNFYNKNEAKLVLEDQEYQRQLVARAKKAVEARRFLD</sequence>
<feature type="chain" id="PRO_5039889111" evidence="1">
    <location>
        <begin position="25"/>
        <end position="312"/>
    </location>
</feature>
<comment type="caution">
    <text evidence="2">The sequence shown here is derived from an EMBL/GenBank/DDBJ whole genome shotgun (WGS) entry which is preliminary data.</text>
</comment>
<accession>A0A9J6EDS4</accession>
<keyword evidence="1" id="KW-0732">Signal</keyword>
<reference evidence="2" key="1">
    <citation type="journal article" date="2020" name="Cell">
        <title>Large-Scale Comparative Analyses of Tick Genomes Elucidate Their Genetic Diversity and Vector Capacities.</title>
        <authorList>
            <consortium name="Tick Genome and Microbiome Consortium (TIGMIC)"/>
            <person name="Jia N."/>
            <person name="Wang J."/>
            <person name="Shi W."/>
            <person name="Du L."/>
            <person name="Sun Y."/>
            <person name="Zhan W."/>
            <person name="Jiang J.F."/>
            <person name="Wang Q."/>
            <person name="Zhang B."/>
            <person name="Ji P."/>
            <person name="Bell-Sakyi L."/>
            <person name="Cui X.M."/>
            <person name="Yuan T.T."/>
            <person name="Jiang B.G."/>
            <person name="Yang W.F."/>
            <person name="Lam T.T."/>
            <person name="Chang Q.C."/>
            <person name="Ding S.J."/>
            <person name="Wang X.J."/>
            <person name="Zhu J.G."/>
            <person name="Ruan X.D."/>
            <person name="Zhao L."/>
            <person name="Wei J.T."/>
            <person name="Ye R.Z."/>
            <person name="Que T.C."/>
            <person name="Du C.H."/>
            <person name="Zhou Y.H."/>
            <person name="Cheng J.X."/>
            <person name="Dai P.F."/>
            <person name="Guo W.B."/>
            <person name="Han X.H."/>
            <person name="Huang E.J."/>
            <person name="Li L.F."/>
            <person name="Wei W."/>
            <person name="Gao Y.C."/>
            <person name="Liu J.Z."/>
            <person name="Shao H.Z."/>
            <person name="Wang X."/>
            <person name="Wang C.C."/>
            <person name="Yang T.C."/>
            <person name="Huo Q.B."/>
            <person name="Li W."/>
            <person name="Chen H.Y."/>
            <person name="Chen S.E."/>
            <person name="Zhou L.G."/>
            <person name="Ni X.B."/>
            <person name="Tian J.H."/>
            <person name="Sheng Y."/>
            <person name="Liu T."/>
            <person name="Pan Y.S."/>
            <person name="Xia L.Y."/>
            <person name="Li J."/>
            <person name="Zhao F."/>
            <person name="Cao W.C."/>
        </authorList>
    </citation>
    <scope>NUCLEOTIDE SEQUENCE</scope>
    <source>
        <strain evidence="2">Rmic-2018</strain>
    </source>
</reference>
<dbReference type="Proteomes" id="UP000821866">
    <property type="component" value="Chromosome 3"/>
</dbReference>
<evidence type="ECO:0000313" key="3">
    <source>
        <dbReference type="Proteomes" id="UP000821866"/>
    </source>
</evidence>
<gene>
    <name evidence="2" type="ORF">HPB51_024014</name>
</gene>
<proteinExistence type="predicted"/>
<evidence type="ECO:0000313" key="2">
    <source>
        <dbReference type="EMBL" id="KAH8032237.1"/>
    </source>
</evidence>
<keyword evidence="3" id="KW-1185">Reference proteome</keyword>